<keyword evidence="8" id="KW-0406">Ion transport</keyword>
<evidence type="ECO:0000256" key="8">
    <source>
        <dbReference type="ARBA" id="ARBA00023065"/>
    </source>
</evidence>
<keyword evidence="9 13" id="KW-0798">TonB box</keyword>
<dbReference type="Proteomes" id="UP000788153">
    <property type="component" value="Unassembled WGS sequence"/>
</dbReference>
<accession>A0ABX0U1I2</accession>
<keyword evidence="18" id="KW-1185">Reference proteome</keyword>
<keyword evidence="3 12" id="KW-1134">Transmembrane beta strand</keyword>
<dbReference type="EMBL" id="JAASQP010000001">
    <property type="protein sequence ID" value="NIJ22578.1"/>
    <property type="molecule type" value="Genomic_DNA"/>
</dbReference>
<name>A0ABX0U1I2_9SPHN</name>
<evidence type="ECO:0000256" key="7">
    <source>
        <dbReference type="ARBA" id="ARBA00023004"/>
    </source>
</evidence>
<evidence type="ECO:0000313" key="17">
    <source>
        <dbReference type="EMBL" id="NIJ22578.1"/>
    </source>
</evidence>
<dbReference type="InterPro" id="IPR037066">
    <property type="entry name" value="Plug_dom_sf"/>
</dbReference>
<evidence type="ECO:0000256" key="9">
    <source>
        <dbReference type="ARBA" id="ARBA00023077"/>
    </source>
</evidence>
<evidence type="ECO:0000256" key="2">
    <source>
        <dbReference type="ARBA" id="ARBA00022448"/>
    </source>
</evidence>
<feature type="domain" description="TonB-dependent receptor-like beta-barrel" evidence="15">
    <location>
        <begin position="285"/>
        <end position="800"/>
    </location>
</feature>
<sequence length="837" mass="90469">MRIKLFASVAFAALTIPGAAFAQSAGSVDFDTDAGEEIVVTGSRETDVGGVEIPETSKAKVSISDELIRRQRPGQTINDIINLVPGVSFQNNDPYGSSGGGFRIRGFDSSRISQTLDGIPLNDSGNYAIYTNQQVDPEILESVTVDLGSTDVDSPTASAVGGTINLLTREPSEELSAYFAASYGEYDYNRVFGMIDTGDITGFGTKAFFSASSVAYDSPFNNYGDIEKQQYNGRIYQDIGSNGDFVSVAGHYNENRNNFYGSLPLRSVDGATVGGGSSNRFPNSFDEAQYTINFPCALDTPQAGVADTPSGCGTEFDRRYNPSNTGNIRGRSRFTLADGLVFTLDPSFQYTKANGGGTVTGIENPDAPFFGYVGNSYNFGLDLNGDGDTQDRVTLVAPSQTQTRRYMVISNLIYDFNDTNRVRLAYTFDRAIHRQTGEVGFVDVTGEPFDVFPVNDPIVDANGNIVQKRNRRSFATLNQISGEYRGKFLEERLTVNLGLRLPFFSRDLDQRCFTTSASGFVDCLAPEDNAAYAAANPYSVDPVTGEVTGFAPPQEREYNYNQLLPSVGFIFNFTPEASVFGNWTKGLSAPQTDQLYSAIYFDEGSESAEPEPETTNSFDAGFRYASGIVQAQVSGFYIKFDNRIATAFDPVLGENISRNIGKVTRYGVDGSISVKPIPQVEAYVFGSYLNSEIEDDLLLANGDFAPTGGKQESGVSEWSFGGRLEAMLGPVTLGGQAKYTGSRFINDLNLPLVQTVDGVPNTAVFPAKAPAYTLVDLDASIDLDQVGLTGTRFQLNVSNLFNEFYVGYIAGSSNNTSVPFVQVGAPRAVSGSLIFSF</sequence>
<evidence type="ECO:0000256" key="3">
    <source>
        <dbReference type="ARBA" id="ARBA00022452"/>
    </source>
</evidence>
<dbReference type="Gene3D" id="2.170.130.10">
    <property type="entry name" value="TonB-dependent receptor, plug domain"/>
    <property type="match status" value="1"/>
</dbReference>
<feature type="chain" id="PRO_5045263924" evidence="14">
    <location>
        <begin position="23"/>
        <end position="837"/>
    </location>
</feature>
<evidence type="ECO:0000313" key="18">
    <source>
        <dbReference type="Proteomes" id="UP000788153"/>
    </source>
</evidence>
<dbReference type="Gene3D" id="2.40.170.20">
    <property type="entry name" value="TonB-dependent receptor, beta-barrel domain"/>
    <property type="match status" value="1"/>
</dbReference>
<evidence type="ECO:0000256" key="10">
    <source>
        <dbReference type="ARBA" id="ARBA00023136"/>
    </source>
</evidence>
<evidence type="ECO:0000256" key="4">
    <source>
        <dbReference type="ARBA" id="ARBA00022496"/>
    </source>
</evidence>
<evidence type="ECO:0000256" key="14">
    <source>
        <dbReference type="SAM" id="SignalP"/>
    </source>
</evidence>
<feature type="domain" description="TonB-dependent receptor plug" evidence="16">
    <location>
        <begin position="56"/>
        <end position="162"/>
    </location>
</feature>
<comment type="similarity">
    <text evidence="12 13">Belongs to the TonB-dependent receptor family.</text>
</comment>
<evidence type="ECO:0000256" key="1">
    <source>
        <dbReference type="ARBA" id="ARBA00004571"/>
    </source>
</evidence>
<keyword evidence="2 12" id="KW-0813">Transport</keyword>
<evidence type="ECO:0000256" key="12">
    <source>
        <dbReference type="PROSITE-ProRule" id="PRU01360"/>
    </source>
</evidence>
<feature type="signal peptide" evidence="14">
    <location>
        <begin position="1"/>
        <end position="22"/>
    </location>
</feature>
<gene>
    <name evidence="17" type="ORF">FHT01_000120</name>
</gene>
<dbReference type="PANTHER" id="PTHR32552:SF89">
    <property type="entry name" value="CATECHOLATE SIDEROPHORE RECEPTOR FIU"/>
    <property type="match status" value="1"/>
</dbReference>
<keyword evidence="7" id="KW-0408">Iron</keyword>
<dbReference type="RefSeq" id="WP_140047806.1">
    <property type="nucleotide sequence ID" value="NZ_BAAAEV010000001.1"/>
</dbReference>
<dbReference type="PANTHER" id="PTHR32552">
    <property type="entry name" value="FERRICHROME IRON RECEPTOR-RELATED"/>
    <property type="match status" value="1"/>
</dbReference>
<proteinExistence type="inferred from homology"/>
<reference evidence="17 18" key="1">
    <citation type="submission" date="2020-03" db="EMBL/GenBank/DDBJ databases">
        <title>Genomic Encyclopedia of Type Strains, Phase IV (KMG-IV): sequencing the most valuable type-strain genomes for metagenomic binning, comparative biology and taxonomic classification.</title>
        <authorList>
            <person name="Goeker M."/>
        </authorList>
    </citation>
    <scope>NUCLEOTIDE SEQUENCE [LARGE SCALE GENOMIC DNA]</scope>
    <source>
        <strain evidence="17 18">DSM 22753</strain>
    </source>
</reference>
<keyword evidence="11 12" id="KW-0998">Cell outer membrane</keyword>
<evidence type="ECO:0000256" key="11">
    <source>
        <dbReference type="ARBA" id="ARBA00023237"/>
    </source>
</evidence>
<evidence type="ECO:0000256" key="6">
    <source>
        <dbReference type="ARBA" id="ARBA00022729"/>
    </source>
</evidence>
<dbReference type="Pfam" id="PF00593">
    <property type="entry name" value="TonB_dep_Rec_b-barrel"/>
    <property type="match status" value="1"/>
</dbReference>
<evidence type="ECO:0000259" key="15">
    <source>
        <dbReference type="Pfam" id="PF00593"/>
    </source>
</evidence>
<keyword evidence="5 12" id="KW-0812">Transmembrane</keyword>
<dbReference type="Pfam" id="PF07715">
    <property type="entry name" value="Plug"/>
    <property type="match status" value="1"/>
</dbReference>
<dbReference type="InterPro" id="IPR039426">
    <property type="entry name" value="TonB-dep_rcpt-like"/>
</dbReference>
<organism evidence="17 18">
    <name type="scientific">Sphingomonas japonica</name>
    <dbReference type="NCBI Taxonomy" id="511662"/>
    <lineage>
        <taxon>Bacteria</taxon>
        <taxon>Pseudomonadati</taxon>
        <taxon>Pseudomonadota</taxon>
        <taxon>Alphaproteobacteria</taxon>
        <taxon>Sphingomonadales</taxon>
        <taxon>Sphingomonadaceae</taxon>
        <taxon>Sphingomonas</taxon>
    </lineage>
</organism>
<evidence type="ECO:0000259" key="16">
    <source>
        <dbReference type="Pfam" id="PF07715"/>
    </source>
</evidence>
<evidence type="ECO:0000256" key="13">
    <source>
        <dbReference type="RuleBase" id="RU003357"/>
    </source>
</evidence>
<dbReference type="InterPro" id="IPR036942">
    <property type="entry name" value="Beta-barrel_TonB_sf"/>
</dbReference>
<protein>
    <submittedName>
        <fullName evidence="17">Iron complex outermembrane receptor protein</fullName>
    </submittedName>
</protein>
<dbReference type="InterPro" id="IPR000531">
    <property type="entry name" value="Beta-barrel_TonB"/>
</dbReference>
<dbReference type="PROSITE" id="PS52016">
    <property type="entry name" value="TONB_DEPENDENT_REC_3"/>
    <property type="match status" value="1"/>
</dbReference>
<evidence type="ECO:0000256" key="5">
    <source>
        <dbReference type="ARBA" id="ARBA00022692"/>
    </source>
</evidence>
<dbReference type="InterPro" id="IPR012910">
    <property type="entry name" value="Plug_dom"/>
</dbReference>
<keyword evidence="17" id="KW-0675">Receptor</keyword>
<keyword evidence="6 14" id="KW-0732">Signal</keyword>
<keyword evidence="10 12" id="KW-0472">Membrane</keyword>
<comment type="caution">
    <text evidence="17">The sequence shown here is derived from an EMBL/GenBank/DDBJ whole genome shotgun (WGS) entry which is preliminary data.</text>
</comment>
<comment type="subcellular location">
    <subcellularLocation>
        <location evidence="1 12">Cell outer membrane</location>
        <topology evidence="1 12">Multi-pass membrane protein</topology>
    </subcellularLocation>
</comment>
<dbReference type="SUPFAM" id="SSF56935">
    <property type="entry name" value="Porins"/>
    <property type="match status" value="1"/>
</dbReference>
<keyword evidence="4" id="KW-0410">Iron transport</keyword>